<dbReference type="GO" id="GO:0003735">
    <property type="term" value="F:structural constituent of ribosome"/>
    <property type="evidence" value="ECO:0007669"/>
    <property type="project" value="InterPro"/>
</dbReference>
<keyword evidence="3" id="KW-0687">Ribonucleoprotein</keyword>
<accession>A0A9W9D1B8</accession>
<dbReference type="SUPFAM" id="SSF46911">
    <property type="entry name" value="Ribosomal protein S18"/>
    <property type="match status" value="1"/>
</dbReference>
<feature type="compositionally biased region" description="Polar residues" evidence="5">
    <location>
        <begin position="20"/>
        <end position="44"/>
    </location>
</feature>
<organism evidence="6 7">
    <name type="scientific">Gnomoniopsis smithogilvyi</name>
    <dbReference type="NCBI Taxonomy" id="1191159"/>
    <lineage>
        <taxon>Eukaryota</taxon>
        <taxon>Fungi</taxon>
        <taxon>Dikarya</taxon>
        <taxon>Ascomycota</taxon>
        <taxon>Pezizomycotina</taxon>
        <taxon>Sordariomycetes</taxon>
        <taxon>Sordariomycetidae</taxon>
        <taxon>Diaporthales</taxon>
        <taxon>Gnomoniaceae</taxon>
        <taxon>Gnomoniopsis</taxon>
    </lineage>
</organism>
<evidence type="ECO:0000256" key="1">
    <source>
        <dbReference type="ARBA" id="ARBA00005589"/>
    </source>
</evidence>
<dbReference type="EMBL" id="JAPEVB010000001">
    <property type="protein sequence ID" value="KAJ4395840.1"/>
    <property type="molecule type" value="Genomic_DNA"/>
</dbReference>
<reference evidence="6" key="1">
    <citation type="submission" date="2022-10" db="EMBL/GenBank/DDBJ databases">
        <title>Tapping the CABI collections for fungal endophytes: first genome assemblies for Collariella, Neodidymelliopsis, Ascochyta clinopodiicola, Didymella pomorum, Didymosphaeria variabile, Neocosmospora piperis and Neocucurbitaria cava.</title>
        <authorList>
            <person name="Hill R."/>
        </authorList>
    </citation>
    <scope>NUCLEOTIDE SEQUENCE</scope>
    <source>
        <strain evidence="6">IMI 355082</strain>
    </source>
</reference>
<dbReference type="InterPro" id="IPR001648">
    <property type="entry name" value="Ribosomal_bS18"/>
</dbReference>
<dbReference type="PANTHER" id="PTHR13479:SF40">
    <property type="entry name" value="SMALL RIBOSOMAL SUBUNIT PROTEIN BS18M"/>
    <property type="match status" value="1"/>
</dbReference>
<dbReference type="GO" id="GO:0070181">
    <property type="term" value="F:small ribosomal subunit rRNA binding"/>
    <property type="evidence" value="ECO:0007669"/>
    <property type="project" value="TreeGrafter"/>
</dbReference>
<name>A0A9W9D1B8_9PEZI</name>
<keyword evidence="7" id="KW-1185">Reference proteome</keyword>
<dbReference type="AlphaFoldDB" id="A0A9W9D1B8"/>
<dbReference type="FunFam" id="4.10.640.10:FF:000013">
    <property type="entry name" value="37S ribosomal protein S18"/>
    <property type="match status" value="1"/>
</dbReference>
<dbReference type="Pfam" id="PF01084">
    <property type="entry name" value="Ribosomal_S18"/>
    <property type="match status" value="1"/>
</dbReference>
<dbReference type="OrthoDB" id="21463at2759"/>
<dbReference type="GO" id="GO:0032543">
    <property type="term" value="P:mitochondrial translation"/>
    <property type="evidence" value="ECO:0007669"/>
    <property type="project" value="TreeGrafter"/>
</dbReference>
<dbReference type="PANTHER" id="PTHR13479">
    <property type="entry name" value="30S RIBOSOMAL PROTEIN S18"/>
    <property type="match status" value="1"/>
</dbReference>
<dbReference type="Gene3D" id="4.10.640.10">
    <property type="entry name" value="Ribosomal protein S18"/>
    <property type="match status" value="1"/>
</dbReference>
<feature type="region of interest" description="Disordered" evidence="5">
    <location>
        <begin position="226"/>
        <end position="251"/>
    </location>
</feature>
<proteinExistence type="inferred from homology"/>
<feature type="compositionally biased region" description="Polar residues" evidence="5">
    <location>
        <begin position="54"/>
        <end position="66"/>
    </location>
</feature>
<comment type="similarity">
    <text evidence="1">Belongs to the bacterial ribosomal protein bS18 family.</text>
</comment>
<feature type="compositionally biased region" description="Basic and acidic residues" evidence="5">
    <location>
        <begin position="240"/>
        <end position="251"/>
    </location>
</feature>
<gene>
    <name evidence="6" type="ORF">N0V93_000054</name>
</gene>
<evidence type="ECO:0000256" key="5">
    <source>
        <dbReference type="SAM" id="MobiDB-lite"/>
    </source>
</evidence>
<comment type="caution">
    <text evidence="6">The sequence shown here is derived from an EMBL/GenBank/DDBJ whole genome shotgun (WGS) entry which is preliminary data.</text>
</comment>
<dbReference type="InterPro" id="IPR036870">
    <property type="entry name" value="Ribosomal_bS18_sf"/>
</dbReference>
<evidence type="ECO:0000256" key="2">
    <source>
        <dbReference type="ARBA" id="ARBA00022980"/>
    </source>
</evidence>
<evidence type="ECO:0000256" key="3">
    <source>
        <dbReference type="ARBA" id="ARBA00023274"/>
    </source>
</evidence>
<dbReference type="Proteomes" id="UP001140453">
    <property type="component" value="Unassembled WGS sequence"/>
</dbReference>
<keyword evidence="2" id="KW-0689">Ribosomal protein</keyword>
<evidence type="ECO:0000256" key="4">
    <source>
        <dbReference type="ARBA" id="ARBA00035264"/>
    </source>
</evidence>
<evidence type="ECO:0000313" key="7">
    <source>
        <dbReference type="Proteomes" id="UP001140453"/>
    </source>
</evidence>
<feature type="region of interest" description="Disordered" evidence="5">
    <location>
        <begin position="20"/>
        <end position="94"/>
    </location>
</feature>
<dbReference type="GO" id="GO:0005763">
    <property type="term" value="C:mitochondrial small ribosomal subunit"/>
    <property type="evidence" value="ECO:0007669"/>
    <property type="project" value="TreeGrafter"/>
</dbReference>
<evidence type="ECO:0000313" key="6">
    <source>
        <dbReference type="EMBL" id="KAJ4395840.1"/>
    </source>
</evidence>
<sequence length="251" mass="28217">MPLKLSLRPMAQRLTASISRTRAPISSTTKNAGMQDLTGSNNAASLLGMDESSNKPTAGPSPNNPTVPYVPNARHQRDSGGGSALARTLDRNQGEGYKQFEKSNADFDTKRKNAAEREELARQMHRKWKGGDTYAPHDLSYQELKKWIKPRQPSKDVIDMLGLNPLDHYKNFAMISEFMTPQGRIMHNKWTGLRPVNQRKMAKAIRRAIGMGIHPSTHRHPEIIFGREGRGPRYQNLGQAREEPANKIKVK</sequence>
<protein>
    <recommendedName>
        <fullName evidence="4">Small ribosomal subunit protein bS18m</fullName>
    </recommendedName>
</protein>